<keyword evidence="1" id="KW-0812">Transmembrane</keyword>
<dbReference type="EMBL" id="AVGG01000001">
    <property type="protein sequence ID" value="ESU29823.1"/>
    <property type="molecule type" value="Genomic_DNA"/>
</dbReference>
<keyword evidence="3" id="KW-1185">Reference proteome</keyword>
<feature type="transmembrane region" description="Helical" evidence="1">
    <location>
        <begin position="30"/>
        <end position="51"/>
    </location>
</feature>
<dbReference type="Proteomes" id="UP000018004">
    <property type="component" value="Unassembled WGS sequence"/>
</dbReference>
<sequence>MSAVVLLNASAVFAESVPSPPPPPTTPPGIPIDAGVGVLIVGALGLAFYFIKNSSIKKASK</sequence>
<keyword evidence="1" id="KW-0472">Membrane</keyword>
<evidence type="ECO:0000313" key="2">
    <source>
        <dbReference type="EMBL" id="ESU29823.1"/>
    </source>
</evidence>
<reference evidence="2 3" key="1">
    <citation type="submission" date="2013-08" db="EMBL/GenBank/DDBJ databases">
        <title>Flavobacterium limnosediminis JC2902 genome sequencing.</title>
        <authorList>
            <person name="Lee K."/>
            <person name="Yi H."/>
            <person name="Park S."/>
            <person name="Chun J."/>
        </authorList>
    </citation>
    <scope>NUCLEOTIDE SEQUENCE [LARGE SCALE GENOMIC DNA]</scope>
    <source>
        <strain evidence="2 3">JC2902</strain>
    </source>
</reference>
<evidence type="ECO:0000313" key="3">
    <source>
        <dbReference type="Proteomes" id="UP000018004"/>
    </source>
</evidence>
<gene>
    <name evidence="2" type="ORF">FLJC2902T_03000</name>
</gene>
<dbReference type="AlphaFoldDB" id="V6SSZ2"/>
<organism evidence="2 3">
    <name type="scientific">Flavobacterium limnosediminis JC2902</name>
    <dbReference type="NCBI Taxonomy" id="1341181"/>
    <lineage>
        <taxon>Bacteria</taxon>
        <taxon>Pseudomonadati</taxon>
        <taxon>Bacteroidota</taxon>
        <taxon>Flavobacteriia</taxon>
        <taxon>Flavobacteriales</taxon>
        <taxon>Flavobacteriaceae</taxon>
        <taxon>Flavobacterium</taxon>
    </lineage>
</organism>
<name>V6SSZ2_9FLAO</name>
<proteinExistence type="predicted"/>
<comment type="caution">
    <text evidence="2">The sequence shown here is derived from an EMBL/GenBank/DDBJ whole genome shotgun (WGS) entry which is preliminary data.</text>
</comment>
<evidence type="ECO:0000256" key="1">
    <source>
        <dbReference type="SAM" id="Phobius"/>
    </source>
</evidence>
<protein>
    <submittedName>
        <fullName evidence="2">Uncharacterized protein</fullName>
    </submittedName>
</protein>
<accession>V6SSZ2</accession>
<keyword evidence="1" id="KW-1133">Transmembrane helix</keyword>
<dbReference type="PATRIC" id="fig|1341181.4.peg.294"/>
<dbReference type="eggNOG" id="ENOG50310ZW">
    <property type="taxonomic scope" value="Bacteria"/>
</dbReference>